<feature type="compositionally biased region" description="Acidic residues" evidence="4">
    <location>
        <begin position="228"/>
        <end position="245"/>
    </location>
</feature>
<dbReference type="InterPro" id="IPR047150">
    <property type="entry name" value="SGT"/>
</dbReference>
<dbReference type="Pfam" id="PF13414">
    <property type="entry name" value="TPR_11"/>
    <property type="match status" value="1"/>
</dbReference>
<dbReference type="AlphaFoldDB" id="A0A4Y9YMA0"/>
<evidence type="ECO:0000313" key="6">
    <source>
        <dbReference type="Proteomes" id="UP000298327"/>
    </source>
</evidence>
<feature type="repeat" description="TPR" evidence="3">
    <location>
        <begin position="392"/>
        <end position="425"/>
    </location>
</feature>
<accession>A0A4Y9YMA0</accession>
<dbReference type="Proteomes" id="UP000298327">
    <property type="component" value="Unassembled WGS sequence"/>
</dbReference>
<dbReference type="SUPFAM" id="SSF48452">
    <property type="entry name" value="TPR-like"/>
    <property type="match status" value="1"/>
</dbReference>
<feature type="region of interest" description="Disordered" evidence="4">
    <location>
        <begin position="217"/>
        <end position="245"/>
    </location>
</feature>
<dbReference type="OrthoDB" id="2335338at2759"/>
<dbReference type="STRING" id="205917.A0A4Y9YMA0"/>
<keyword evidence="6" id="KW-1185">Reference proteome</keyword>
<dbReference type="GO" id="GO:0006620">
    <property type="term" value="P:post-translational protein targeting to endoplasmic reticulum membrane"/>
    <property type="evidence" value="ECO:0007669"/>
    <property type="project" value="TreeGrafter"/>
</dbReference>
<dbReference type="PANTHER" id="PTHR45831">
    <property type="entry name" value="LD24721P"/>
    <property type="match status" value="1"/>
</dbReference>
<evidence type="ECO:0000256" key="1">
    <source>
        <dbReference type="ARBA" id="ARBA00022737"/>
    </source>
</evidence>
<dbReference type="Gene3D" id="1.25.40.10">
    <property type="entry name" value="Tetratricopeptide repeat domain"/>
    <property type="match status" value="1"/>
</dbReference>
<sequence>MVSMSLALLSTRKGSHGGGVSLYNRAGTFAFCPAHSRFSPPLFPEVSVDMSFAGRPNRQIRPLDNGHYTIFSRYQLNNNTFNLFGFQPGAPSNQIVASNTERSIWFLEYIQSRGGYRVRHHPTANNVMDHMRENHTAVTWQLNGGDNQIWAIRDHGGANGLTFTPLSLPRGALTISSRAWRTPTSVRLQVTVEGAGNITPSRNQLWVATPITPGRRPGIRSLGAADEAGVETEGDEEQEEYNPEEPLDLDDELARSVNVDVEGADTAEVPFHVSSNKFNDGFCVLGPGRRAIAGRMASAAAVSQCMGECDAAPSTSTTRAFYTFPLSRYSIAILSFLTPACYLYEVPRTATRLRLSDISENRGLWDLLPRRQLSLPVEIDYASSMSTSADEAAKLKAEGNAFYVNKQYEEAIAKYSQAIEHDRNNAVLFSNRAACYQALKRFGKAVGDAHKATQLDEAFPKAWARLATAQAALSQSAEALASWRRALAALPTENPSPADLVQREQYQASLLALENKMREPSQSSALADDGADSSPGAIVLSIPEGGAPWDRAKQIEPEIKAQGITNSSVYTILDAYESFMLGQRNMCHLKPTKTRGDMTKFFGQLGAIEKMSNAVLTDSRAVHLTFSEWPKMYNLQARFEIGVRKAPDTAQPMEAFAAEARRLKDEGGWEAVRPAVATSVRCSIIFAFLESEAMHNMVKSVIVLDKILEILRWGRAEWPNASVAERGSIFTDTFIRGVRTMRLDRYIRALQSVGMQDALYSFSYEHVVEEADAMLEELRESQEEEGRQYKGFAIAFFVVPEAMALVAKGFYFMQAGIVLSSNEDTKDQGLFALRQAHEFYSKGAEKYPPDDERRLYFLAIALLALFRAETPLEKTLPCIAHIREARDAAKQIWEHMPSFKGSSARVDQYTEFEKEMLQEIEAGHVTMKDSRYPSWASIVAAEHLQF</sequence>
<dbReference type="InterPro" id="IPR011990">
    <property type="entry name" value="TPR-like_helical_dom_sf"/>
</dbReference>
<evidence type="ECO:0000313" key="5">
    <source>
        <dbReference type="EMBL" id="TFY63262.1"/>
    </source>
</evidence>
<keyword evidence="2 3" id="KW-0802">TPR repeat</keyword>
<organism evidence="5 6">
    <name type="scientific">Dentipellis fragilis</name>
    <dbReference type="NCBI Taxonomy" id="205917"/>
    <lineage>
        <taxon>Eukaryota</taxon>
        <taxon>Fungi</taxon>
        <taxon>Dikarya</taxon>
        <taxon>Basidiomycota</taxon>
        <taxon>Agaricomycotina</taxon>
        <taxon>Agaricomycetes</taxon>
        <taxon>Russulales</taxon>
        <taxon>Hericiaceae</taxon>
        <taxon>Dentipellis</taxon>
    </lineage>
</organism>
<protein>
    <submittedName>
        <fullName evidence="5">Uncharacterized protein</fullName>
    </submittedName>
</protein>
<evidence type="ECO:0000256" key="3">
    <source>
        <dbReference type="PROSITE-ProRule" id="PRU00339"/>
    </source>
</evidence>
<dbReference type="PROSITE" id="PS50005">
    <property type="entry name" value="TPR"/>
    <property type="match status" value="1"/>
</dbReference>
<dbReference type="GO" id="GO:0072380">
    <property type="term" value="C:TRC complex"/>
    <property type="evidence" value="ECO:0007669"/>
    <property type="project" value="TreeGrafter"/>
</dbReference>
<dbReference type="GO" id="GO:0016020">
    <property type="term" value="C:membrane"/>
    <property type="evidence" value="ECO:0007669"/>
    <property type="project" value="TreeGrafter"/>
</dbReference>
<dbReference type="SMART" id="SM00028">
    <property type="entry name" value="TPR"/>
    <property type="match status" value="3"/>
</dbReference>
<dbReference type="PANTHER" id="PTHR45831:SF2">
    <property type="entry name" value="LD24721P"/>
    <property type="match status" value="1"/>
</dbReference>
<reference evidence="5 6" key="1">
    <citation type="submission" date="2019-02" db="EMBL/GenBank/DDBJ databases">
        <title>Genome sequencing of the rare red list fungi Dentipellis fragilis.</title>
        <authorList>
            <person name="Buettner E."/>
            <person name="Kellner H."/>
        </authorList>
    </citation>
    <scope>NUCLEOTIDE SEQUENCE [LARGE SCALE GENOMIC DNA]</scope>
    <source>
        <strain evidence="5 6">DSM 105465</strain>
    </source>
</reference>
<dbReference type="Gene3D" id="2.80.10.50">
    <property type="match status" value="1"/>
</dbReference>
<dbReference type="EMBL" id="SEOQ01000425">
    <property type="protein sequence ID" value="TFY63262.1"/>
    <property type="molecule type" value="Genomic_DNA"/>
</dbReference>
<gene>
    <name evidence="5" type="ORF">EVG20_g6394</name>
</gene>
<keyword evidence="1" id="KW-0677">Repeat</keyword>
<proteinExistence type="predicted"/>
<dbReference type="InterPro" id="IPR019734">
    <property type="entry name" value="TPR_rpt"/>
</dbReference>
<dbReference type="GO" id="GO:0060090">
    <property type="term" value="F:molecular adaptor activity"/>
    <property type="evidence" value="ECO:0007669"/>
    <property type="project" value="TreeGrafter"/>
</dbReference>
<dbReference type="SUPFAM" id="SSF50370">
    <property type="entry name" value="Ricin B-like lectins"/>
    <property type="match status" value="1"/>
</dbReference>
<comment type="caution">
    <text evidence="5">The sequence shown here is derived from an EMBL/GenBank/DDBJ whole genome shotgun (WGS) entry which is preliminary data.</text>
</comment>
<dbReference type="InterPro" id="IPR035992">
    <property type="entry name" value="Ricin_B-like_lectins"/>
</dbReference>
<evidence type="ECO:0000256" key="2">
    <source>
        <dbReference type="ARBA" id="ARBA00022803"/>
    </source>
</evidence>
<name>A0A4Y9YMA0_9AGAM</name>
<evidence type="ECO:0000256" key="4">
    <source>
        <dbReference type="SAM" id="MobiDB-lite"/>
    </source>
</evidence>